<organism evidence="1 2">
    <name type="scientific">Trichonephila inaurata madagascariensis</name>
    <dbReference type="NCBI Taxonomy" id="2747483"/>
    <lineage>
        <taxon>Eukaryota</taxon>
        <taxon>Metazoa</taxon>
        <taxon>Ecdysozoa</taxon>
        <taxon>Arthropoda</taxon>
        <taxon>Chelicerata</taxon>
        <taxon>Arachnida</taxon>
        <taxon>Araneae</taxon>
        <taxon>Araneomorphae</taxon>
        <taxon>Entelegynae</taxon>
        <taxon>Araneoidea</taxon>
        <taxon>Nephilidae</taxon>
        <taxon>Trichonephila</taxon>
        <taxon>Trichonephila inaurata</taxon>
    </lineage>
</organism>
<comment type="caution">
    <text evidence="1">The sequence shown here is derived from an EMBL/GenBank/DDBJ whole genome shotgun (WGS) entry which is preliminary data.</text>
</comment>
<evidence type="ECO:0000313" key="1">
    <source>
        <dbReference type="EMBL" id="GFS39322.1"/>
    </source>
</evidence>
<name>A0A8X6JVL7_9ARAC</name>
<evidence type="ECO:0000313" key="2">
    <source>
        <dbReference type="Proteomes" id="UP000886998"/>
    </source>
</evidence>
<dbReference type="AlphaFoldDB" id="A0A8X6JVL7"/>
<reference evidence="1" key="1">
    <citation type="submission" date="2020-08" db="EMBL/GenBank/DDBJ databases">
        <title>Multicomponent nature underlies the extraordinary mechanical properties of spider dragline silk.</title>
        <authorList>
            <person name="Kono N."/>
            <person name="Nakamura H."/>
            <person name="Mori M."/>
            <person name="Yoshida Y."/>
            <person name="Ohtoshi R."/>
            <person name="Malay A.D."/>
            <person name="Moran D.A.P."/>
            <person name="Tomita M."/>
            <person name="Numata K."/>
            <person name="Arakawa K."/>
        </authorList>
    </citation>
    <scope>NUCLEOTIDE SEQUENCE</scope>
</reference>
<proteinExistence type="predicted"/>
<dbReference type="Proteomes" id="UP000886998">
    <property type="component" value="Unassembled WGS sequence"/>
</dbReference>
<sequence>MLCMQILMTGGHGSFENIDKGLKVISECRLHWLQQNYNYSDDIQEFLGKSIITAHNFVEPSIVIEETYRRKNSLSLPKEAVPANRRILEWLCYHAEQNGSSVMSQQIDICPPP</sequence>
<protein>
    <submittedName>
        <fullName evidence="1">Uncharacterized protein</fullName>
    </submittedName>
</protein>
<accession>A0A8X6JVL7</accession>
<dbReference type="EMBL" id="BMAV01025190">
    <property type="protein sequence ID" value="GFS39322.1"/>
    <property type="molecule type" value="Genomic_DNA"/>
</dbReference>
<gene>
    <name evidence="1" type="ORF">TNIN_434471</name>
</gene>
<keyword evidence="2" id="KW-1185">Reference proteome</keyword>